<feature type="binding site" evidence="10">
    <location>
        <position position="175"/>
    </location>
    <ligand>
        <name>substrate</name>
    </ligand>
</feature>
<dbReference type="CDD" id="cd00515">
    <property type="entry name" value="HAM1"/>
    <property type="match status" value="1"/>
</dbReference>
<dbReference type="Gene3D" id="3.90.950.10">
    <property type="match status" value="1"/>
</dbReference>
<accession>A0A2M7SE45</accession>
<dbReference type="EMBL" id="PFMR01000086">
    <property type="protein sequence ID" value="PIZ17792.1"/>
    <property type="molecule type" value="Genomic_DNA"/>
</dbReference>
<comment type="subunit">
    <text evidence="2 10">Homodimer.</text>
</comment>
<evidence type="ECO:0000256" key="1">
    <source>
        <dbReference type="ARBA" id="ARBA00008023"/>
    </source>
</evidence>
<feature type="binding site" evidence="10">
    <location>
        <begin position="152"/>
        <end position="155"/>
    </location>
    <ligand>
        <name>substrate</name>
    </ligand>
</feature>
<keyword evidence="5 10" id="KW-0378">Hydrolase</keyword>
<keyword evidence="6 10" id="KW-0460">Magnesium</keyword>
<comment type="caution">
    <text evidence="10">Lacks conserved residue(s) required for the propagation of feature annotation.</text>
</comment>
<dbReference type="InterPro" id="IPR029001">
    <property type="entry name" value="ITPase-like_fam"/>
</dbReference>
<dbReference type="GO" id="GO:0046872">
    <property type="term" value="F:metal ion binding"/>
    <property type="evidence" value="ECO:0007669"/>
    <property type="project" value="UniProtKB-KW"/>
</dbReference>
<keyword evidence="4 10" id="KW-0547">Nucleotide-binding</keyword>
<dbReference type="FunFam" id="3.90.950.10:FF:000001">
    <property type="entry name" value="dITP/XTP pyrophosphatase"/>
    <property type="match status" value="1"/>
</dbReference>
<organism evidence="12 13">
    <name type="scientific">Candidatus Desantisbacteria bacterium CG_4_10_14_0_8_um_filter_48_22</name>
    <dbReference type="NCBI Taxonomy" id="1974543"/>
    <lineage>
        <taxon>Bacteria</taxon>
        <taxon>Candidatus Desantisiibacteriota</taxon>
    </lineage>
</organism>
<dbReference type="GO" id="GO:0017111">
    <property type="term" value="F:ribonucleoside triphosphate phosphatase activity"/>
    <property type="evidence" value="ECO:0007669"/>
    <property type="project" value="InterPro"/>
</dbReference>
<dbReference type="EC" id="3.6.1.66" evidence="10"/>
<dbReference type="AlphaFoldDB" id="A0A2M7SE45"/>
<dbReference type="GO" id="GO:0036222">
    <property type="term" value="F:XTP diphosphatase activity"/>
    <property type="evidence" value="ECO:0007669"/>
    <property type="project" value="UniProtKB-UniRule"/>
</dbReference>
<feature type="binding site" evidence="10">
    <location>
        <position position="69"/>
    </location>
    <ligand>
        <name>Mg(2+)</name>
        <dbReference type="ChEBI" id="CHEBI:18420"/>
    </ligand>
</feature>
<feature type="binding site" evidence="10">
    <location>
        <position position="70"/>
    </location>
    <ligand>
        <name>substrate</name>
    </ligand>
</feature>
<dbReference type="SUPFAM" id="SSF52972">
    <property type="entry name" value="ITPase-like"/>
    <property type="match status" value="1"/>
</dbReference>
<feature type="active site" description="Proton acceptor" evidence="10">
    <location>
        <position position="69"/>
    </location>
</feature>
<name>A0A2M7SE45_9BACT</name>
<dbReference type="GO" id="GO:0009117">
    <property type="term" value="P:nucleotide metabolic process"/>
    <property type="evidence" value="ECO:0007669"/>
    <property type="project" value="UniProtKB-KW"/>
</dbReference>
<evidence type="ECO:0000313" key="12">
    <source>
        <dbReference type="EMBL" id="PIZ17792.1"/>
    </source>
</evidence>
<keyword evidence="7 10" id="KW-0546">Nucleotide metabolism</keyword>
<evidence type="ECO:0000256" key="8">
    <source>
        <dbReference type="ARBA" id="ARBA00051875"/>
    </source>
</evidence>
<evidence type="ECO:0000256" key="5">
    <source>
        <dbReference type="ARBA" id="ARBA00022801"/>
    </source>
</evidence>
<comment type="catalytic activity">
    <reaction evidence="9 10">
        <text>XTP + H2O = XMP + diphosphate + H(+)</text>
        <dbReference type="Rhea" id="RHEA:28610"/>
        <dbReference type="ChEBI" id="CHEBI:15377"/>
        <dbReference type="ChEBI" id="CHEBI:15378"/>
        <dbReference type="ChEBI" id="CHEBI:33019"/>
        <dbReference type="ChEBI" id="CHEBI:57464"/>
        <dbReference type="ChEBI" id="CHEBI:61314"/>
        <dbReference type="EC" id="3.6.1.66"/>
    </reaction>
</comment>
<protein>
    <recommendedName>
        <fullName evidence="10">dITP/XTP pyrophosphatase</fullName>
        <ecNumber evidence="10">3.6.1.66</ecNumber>
    </recommendedName>
    <alternativeName>
        <fullName evidence="10">Non-canonical purine NTP pyrophosphatase</fullName>
    </alternativeName>
    <alternativeName>
        <fullName evidence="10">Non-standard purine NTP pyrophosphatase</fullName>
    </alternativeName>
    <alternativeName>
        <fullName evidence="10">Nucleoside-triphosphate diphosphatase</fullName>
    </alternativeName>
    <alternativeName>
        <fullName evidence="10">Nucleoside-triphosphate pyrophosphatase</fullName>
        <shortName evidence="10">NTPase</shortName>
    </alternativeName>
</protein>
<comment type="cofactor">
    <cofactor evidence="10">
        <name>Mg(2+)</name>
        <dbReference type="ChEBI" id="CHEBI:18420"/>
    </cofactor>
    <text evidence="10">Binds 1 Mg(2+) ion per subunit.</text>
</comment>
<feature type="binding site" evidence="10">
    <location>
        <begin position="7"/>
        <end position="12"/>
    </location>
    <ligand>
        <name>substrate</name>
    </ligand>
</feature>
<keyword evidence="3 10" id="KW-0479">Metal-binding</keyword>
<evidence type="ECO:0000256" key="6">
    <source>
        <dbReference type="ARBA" id="ARBA00022842"/>
    </source>
</evidence>
<comment type="function">
    <text evidence="10">Pyrophosphatase that catalyzes the hydrolysis of nucleoside triphosphates to their monophosphate derivatives, with a high preference for the non-canonical purine nucleotides XTP (xanthosine triphosphate), dITP (deoxyinosine triphosphate) and ITP. Seems to function as a house-cleaning enzyme that removes non-canonical purine nucleotides from the nucleotide pool, thus preventing their incorporation into DNA/RNA and avoiding chromosomal lesions.</text>
</comment>
<comment type="caution">
    <text evidence="12">The sequence shown here is derived from an EMBL/GenBank/DDBJ whole genome shotgun (WGS) entry which is preliminary data.</text>
</comment>
<dbReference type="PANTHER" id="PTHR11067:SF9">
    <property type="entry name" value="INOSINE TRIPHOSPHATE PYROPHOSPHATASE"/>
    <property type="match status" value="1"/>
</dbReference>
<evidence type="ECO:0000256" key="10">
    <source>
        <dbReference type="HAMAP-Rule" id="MF_01405"/>
    </source>
</evidence>
<dbReference type="NCBIfam" id="TIGR00042">
    <property type="entry name" value="RdgB/HAM1 family non-canonical purine NTP pyrophosphatase"/>
    <property type="match status" value="1"/>
</dbReference>
<evidence type="ECO:0000256" key="3">
    <source>
        <dbReference type="ARBA" id="ARBA00022723"/>
    </source>
</evidence>
<evidence type="ECO:0000256" key="2">
    <source>
        <dbReference type="ARBA" id="ARBA00011738"/>
    </source>
</evidence>
<comment type="similarity">
    <text evidence="1 10 11">Belongs to the HAM1 NTPase family.</text>
</comment>
<evidence type="ECO:0000313" key="13">
    <source>
        <dbReference type="Proteomes" id="UP000229307"/>
    </source>
</evidence>
<comment type="catalytic activity">
    <reaction evidence="10">
        <text>ITP + H2O = IMP + diphosphate + H(+)</text>
        <dbReference type="Rhea" id="RHEA:29399"/>
        <dbReference type="ChEBI" id="CHEBI:15377"/>
        <dbReference type="ChEBI" id="CHEBI:15378"/>
        <dbReference type="ChEBI" id="CHEBI:33019"/>
        <dbReference type="ChEBI" id="CHEBI:58053"/>
        <dbReference type="ChEBI" id="CHEBI:61402"/>
        <dbReference type="EC" id="3.6.1.66"/>
    </reaction>
</comment>
<dbReference type="Pfam" id="PF01725">
    <property type="entry name" value="Ham1p_like"/>
    <property type="match status" value="1"/>
</dbReference>
<reference evidence="13" key="1">
    <citation type="submission" date="2017-09" db="EMBL/GenBank/DDBJ databases">
        <title>Depth-based differentiation of microbial function through sediment-hosted aquifers and enrichment of novel symbionts in the deep terrestrial subsurface.</title>
        <authorList>
            <person name="Probst A.J."/>
            <person name="Ladd B."/>
            <person name="Jarett J.K."/>
            <person name="Geller-Mcgrath D.E."/>
            <person name="Sieber C.M.K."/>
            <person name="Emerson J.B."/>
            <person name="Anantharaman K."/>
            <person name="Thomas B.C."/>
            <person name="Malmstrom R."/>
            <person name="Stieglmeier M."/>
            <person name="Klingl A."/>
            <person name="Woyke T."/>
            <person name="Ryan C.M."/>
            <person name="Banfield J.F."/>
        </authorList>
    </citation>
    <scope>NUCLEOTIDE SEQUENCE [LARGE SCALE GENOMIC DNA]</scope>
</reference>
<evidence type="ECO:0000256" key="7">
    <source>
        <dbReference type="ARBA" id="ARBA00023080"/>
    </source>
</evidence>
<dbReference type="Proteomes" id="UP000229307">
    <property type="component" value="Unassembled WGS sequence"/>
</dbReference>
<sequence>MELVLATNNFDKVREIKKILRGLKIKILTLKDFPPMPEVVENGRTFRANAVKKATVISRKTGRMALADDSGLVVGALKGKPGVRSSRFAGEDCTYADNNRKLLRLMKDMRPGKRKARFTCIVALAGSKGPVKTVTGICKGRISAEIKGTEGFGYDTVFIPEGYGKTFAELGMKTKNRISHRAKALRKVKKVLSKLF</sequence>
<evidence type="ECO:0000256" key="9">
    <source>
        <dbReference type="ARBA" id="ARBA00052017"/>
    </source>
</evidence>
<dbReference type="InterPro" id="IPR020922">
    <property type="entry name" value="dITP/XTP_pyrophosphatase"/>
</dbReference>
<feature type="binding site" evidence="10">
    <location>
        <begin position="180"/>
        <end position="181"/>
    </location>
    <ligand>
        <name>substrate</name>
    </ligand>
</feature>
<comment type="catalytic activity">
    <reaction evidence="8 10">
        <text>dITP + H2O = dIMP + diphosphate + H(+)</text>
        <dbReference type="Rhea" id="RHEA:28342"/>
        <dbReference type="ChEBI" id="CHEBI:15377"/>
        <dbReference type="ChEBI" id="CHEBI:15378"/>
        <dbReference type="ChEBI" id="CHEBI:33019"/>
        <dbReference type="ChEBI" id="CHEBI:61194"/>
        <dbReference type="ChEBI" id="CHEBI:61382"/>
        <dbReference type="EC" id="3.6.1.66"/>
    </reaction>
</comment>
<proteinExistence type="inferred from homology"/>
<dbReference type="GO" id="GO:0009146">
    <property type="term" value="P:purine nucleoside triphosphate catabolic process"/>
    <property type="evidence" value="ECO:0007669"/>
    <property type="project" value="UniProtKB-UniRule"/>
</dbReference>
<gene>
    <name evidence="12" type="ORF">COY52_03050</name>
</gene>
<dbReference type="NCBIfam" id="NF011397">
    <property type="entry name" value="PRK14822.1"/>
    <property type="match status" value="1"/>
</dbReference>
<evidence type="ECO:0000256" key="11">
    <source>
        <dbReference type="RuleBase" id="RU003781"/>
    </source>
</evidence>
<dbReference type="GO" id="GO:0035870">
    <property type="term" value="F:dITP diphosphatase activity"/>
    <property type="evidence" value="ECO:0007669"/>
    <property type="project" value="UniProtKB-UniRule"/>
</dbReference>
<dbReference type="InterPro" id="IPR002637">
    <property type="entry name" value="RdgB/HAM1"/>
</dbReference>
<dbReference type="GO" id="GO:0005829">
    <property type="term" value="C:cytosol"/>
    <property type="evidence" value="ECO:0007669"/>
    <property type="project" value="TreeGrafter"/>
</dbReference>
<evidence type="ECO:0000256" key="4">
    <source>
        <dbReference type="ARBA" id="ARBA00022741"/>
    </source>
</evidence>
<dbReference type="GO" id="GO:0000166">
    <property type="term" value="F:nucleotide binding"/>
    <property type="evidence" value="ECO:0007669"/>
    <property type="project" value="UniProtKB-KW"/>
</dbReference>
<dbReference type="PANTHER" id="PTHR11067">
    <property type="entry name" value="INOSINE TRIPHOSPHATE PYROPHOSPHATASE/HAM1 PROTEIN"/>
    <property type="match status" value="1"/>
</dbReference>
<dbReference type="HAMAP" id="MF_01405">
    <property type="entry name" value="Non_canon_purine_NTPase"/>
    <property type="match status" value="1"/>
</dbReference>
<dbReference type="GO" id="GO:0036220">
    <property type="term" value="F:ITP diphosphatase activity"/>
    <property type="evidence" value="ECO:0007669"/>
    <property type="project" value="UniProtKB-UniRule"/>
</dbReference>